<proteinExistence type="predicted"/>
<protein>
    <submittedName>
        <fullName evidence="2">Protein IcmL (DotI)</fullName>
    </submittedName>
</protein>
<keyword evidence="1" id="KW-1133">Transmembrane helix</keyword>
<dbReference type="RefSeq" id="WP_058446962.1">
    <property type="nucleotide sequence ID" value="NZ_CAAAHT010000016.1"/>
</dbReference>
<dbReference type="AlphaFoldDB" id="A0A0W0TK45"/>
<dbReference type="PATRIC" id="fig|453.4.peg.2516"/>
<evidence type="ECO:0000313" key="6">
    <source>
        <dbReference type="Proteomes" id="UP000251942"/>
    </source>
</evidence>
<dbReference type="CDD" id="cd16385">
    <property type="entry name" value="IcmL"/>
    <property type="match status" value="1"/>
</dbReference>
<reference evidence="2 5" key="1">
    <citation type="submission" date="2015-11" db="EMBL/GenBank/DDBJ databases">
        <title>Genomic analysis of 38 Legionella species identifies large and diverse effector repertoires.</title>
        <authorList>
            <person name="Burstein D."/>
            <person name="Amaro F."/>
            <person name="Zusman T."/>
            <person name="Lifshitz Z."/>
            <person name="Cohen O."/>
            <person name="Gilbert J.A."/>
            <person name="Pupko T."/>
            <person name="Shuman H.A."/>
            <person name="Segal G."/>
        </authorList>
    </citation>
    <scope>NUCLEOTIDE SEQUENCE [LARGE SCALE GENOMIC DNA]</scope>
    <source>
        <strain evidence="2 5">WO-44C</strain>
    </source>
</reference>
<evidence type="ECO:0000313" key="5">
    <source>
        <dbReference type="Proteomes" id="UP000054698"/>
    </source>
</evidence>
<keyword evidence="1" id="KW-0812">Transmembrane</keyword>
<keyword evidence="5" id="KW-1185">Reference proteome</keyword>
<name>A0A0W0TK45_9GAMM</name>
<dbReference type="Proteomes" id="UP000254033">
    <property type="component" value="Unassembled WGS sequence"/>
</dbReference>
<feature type="transmembrane region" description="Helical" evidence="1">
    <location>
        <begin position="25"/>
        <end position="45"/>
    </location>
</feature>
<gene>
    <name evidence="2" type="ORF">Lfee_2298</name>
    <name evidence="4" type="ORF">NCTC11978_00819</name>
    <name evidence="3" type="ORF">NCTC12022_01021</name>
</gene>
<evidence type="ECO:0000256" key="1">
    <source>
        <dbReference type="SAM" id="Phobius"/>
    </source>
</evidence>
<dbReference type="Pfam" id="PF11393">
    <property type="entry name" value="T4BSS_DotI_IcmL"/>
    <property type="match status" value="1"/>
</dbReference>
<dbReference type="STRING" id="453.Lfee_2298"/>
<dbReference type="EMBL" id="UGNY01000001">
    <property type="protein sequence ID" value="STX37651.1"/>
    <property type="molecule type" value="Genomic_DNA"/>
</dbReference>
<sequence>MAEDALTIVAMRNDFYRDGQRKTMITLIISILVNFVLASLLVYMITHPPAPKYFATSINGRITPLYPLNEPNQSDSAVLQWANQAAIAAFTYNFVNYRDELQASSGFFTADGWSQFLTALQQSNNLDAVKAKKLIVSAVATRAPIILQKGILNGRYSWRVQMPILVTYQSASEFSQQNNVVTMLITRVSTLNSPRGIGISQFVVGPASGGIS</sequence>
<reference evidence="6 7" key="2">
    <citation type="submission" date="2018-06" db="EMBL/GenBank/DDBJ databases">
        <authorList>
            <consortium name="Pathogen Informatics"/>
            <person name="Doyle S."/>
        </authorList>
    </citation>
    <scope>NUCLEOTIDE SEQUENCE [LARGE SCALE GENOMIC DNA]</scope>
    <source>
        <strain evidence="4 7">NCTC11978</strain>
        <strain evidence="3 6">NCTC12022</strain>
    </source>
</reference>
<evidence type="ECO:0000313" key="2">
    <source>
        <dbReference type="EMBL" id="KTC95936.1"/>
    </source>
</evidence>
<dbReference type="OrthoDB" id="6367129at2"/>
<dbReference type="EMBL" id="UASS01000008">
    <property type="protein sequence ID" value="SPX60304.1"/>
    <property type="molecule type" value="Genomic_DNA"/>
</dbReference>
<evidence type="ECO:0000313" key="4">
    <source>
        <dbReference type="EMBL" id="STX37651.1"/>
    </source>
</evidence>
<dbReference type="Proteomes" id="UP000054698">
    <property type="component" value="Unassembled WGS sequence"/>
</dbReference>
<dbReference type="EMBL" id="LNYB01000082">
    <property type="protein sequence ID" value="KTC95936.1"/>
    <property type="molecule type" value="Genomic_DNA"/>
</dbReference>
<evidence type="ECO:0000313" key="7">
    <source>
        <dbReference type="Proteomes" id="UP000254033"/>
    </source>
</evidence>
<dbReference type="Proteomes" id="UP000251942">
    <property type="component" value="Unassembled WGS sequence"/>
</dbReference>
<dbReference type="NCBIfam" id="NF038072">
    <property type="entry name" value="IcmL_DotI_only"/>
    <property type="match status" value="1"/>
</dbReference>
<accession>A0A0W0TK45</accession>
<keyword evidence="1" id="KW-0472">Membrane</keyword>
<dbReference type="InterPro" id="IPR021055">
    <property type="entry name" value="T4BSS_IcmL/DotI"/>
</dbReference>
<evidence type="ECO:0000313" key="3">
    <source>
        <dbReference type="EMBL" id="SPX60304.1"/>
    </source>
</evidence>
<organism evidence="2 5">
    <name type="scientific">Legionella feeleii</name>
    <dbReference type="NCBI Taxonomy" id="453"/>
    <lineage>
        <taxon>Bacteria</taxon>
        <taxon>Pseudomonadati</taxon>
        <taxon>Pseudomonadota</taxon>
        <taxon>Gammaproteobacteria</taxon>
        <taxon>Legionellales</taxon>
        <taxon>Legionellaceae</taxon>
        <taxon>Legionella</taxon>
    </lineage>
</organism>